<protein>
    <recommendedName>
        <fullName evidence="4">Lipoprotein</fullName>
    </recommendedName>
</protein>
<keyword evidence="3" id="KW-1185">Reference proteome</keyword>
<feature type="region of interest" description="Disordered" evidence="1">
    <location>
        <begin position="94"/>
        <end position="115"/>
    </location>
</feature>
<dbReference type="EMBL" id="AP024488">
    <property type="protein sequence ID" value="BCS97564.1"/>
    <property type="molecule type" value="Genomic_DNA"/>
</dbReference>
<evidence type="ECO:0000313" key="3">
    <source>
        <dbReference type="Proteomes" id="UP001320148"/>
    </source>
</evidence>
<evidence type="ECO:0000313" key="2">
    <source>
        <dbReference type="EMBL" id="BCS97564.1"/>
    </source>
</evidence>
<evidence type="ECO:0008006" key="4">
    <source>
        <dbReference type="Google" id="ProtNLM"/>
    </source>
</evidence>
<accession>A0ABM7PJX5</accession>
<organism evidence="2 3">
    <name type="scientific">Desulfoluna limicola</name>
    <dbReference type="NCBI Taxonomy" id="2810562"/>
    <lineage>
        <taxon>Bacteria</taxon>
        <taxon>Pseudomonadati</taxon>
        <taxon>Thermodesulfobacteriota</taxon>
        <taxon>Desulfobacteria</taxon>
        <taxon>Desulfobacterales</taxon>
        <taxon>Desulfolunaceae</taxon>
        <taxon>Desulfoluna</taxon>
    </lineage>
</organism>
<gene>
    <name evidence="2" type="ORF">DSLASN_31960</name>
</gene>
<dbReference type="PROSITE" id="PS51257">
    <property type="entry name" value="PROKAR_LIPOPROTEIN"/>
    <property type="match status" value="1"/>
</dbReference>
<sequence>MFKNSNVFTSVGVKFLILLSLVLLFSSCSTLKRLNRFGAPETTYEYVPVVEENVRFVVLPFNNYITQLEFAAKIENILLEAGLNLLAPPRGTKTVEERSGAGVSQRRVAGSSASSDRNNLKTVRIERYIAAETIDAEYIVETMLKDSYGTIKFTRLRDHKIMSVITLTGSKSTFKKEIYKKLEAMKFISKVEVQVQGE</sequence>
<dbReference type="RefSeq" id="WP_236888976.1">
    <property type="nucleotide sequence ID" value="NZ_AP024488.1"/>
</dbReference>
<evidence type="ECO:0000256" key="1">
    <source>
        <dbReference type="SAM" id="MobiDB-lite"/>
    </source>
</evidence>
<name>A0ABM7PJX5_9BACT</name>
<proteinExistence type="predicted"/>
<reference evidence="2 3" key="1">
    <citation type="submission" date="2021-02" db="EMBL/GenBank/DDBJ databases">
        <title>Complete genome of Desulfoluna sp. strain ASN36.</title>
        <authorList>
            <person name="Takahashi A."/>
            <person name="Kojima H."/>
            <person name="Fukui M."/>
        </authorList>
    </citation>
    <scope>NUCLEOTIDE SEQUENCE [LARGE SCALE GENOMIC DNA]</scope>
    <source>
        <strain evidence="2 3">ASN36</strain>
    </source>
</reference>
<dbReference type="Proteomes" id="UP001320148">
    <property type="component" value="Chromosome"/>
</dbReference>